<gene>
    <name evidence="1" type="ORF">PCOR1329_LOCUS31299</name>
</gene>
<evidence type="ECO:0000313" key="1">
    <source>
        <dbReference type="EMBL" id="CAK0833690.1"/>
    </source>
</evidence>
<protein>
    <submittedName>
        <fullName evidence="1">Uncharacterized protein</fullName>
    </submittedName>
</protein>
<comment type="caution">
    <text evidence="1">The sequence shown here is derived from an EMBL/GenBank/DDBJ whole genome shotgun (WGS) entry which is preliminary data.</text>
</comment>
<evidence type="ECO:0000313" key="2">
    <source>
        <dbReference type="Proteomes" id="UP001189429"/>
    </source>
</evidence>
<dbReference type="Proteomes" id="UP001189429">
    <property type="component" value="Unassembled WGS sequence"/>
</dbReference>
<name>A0ABN9SP93_9DINO</name>
<sequence>MAKIAELGGSFRTDEDGQRTFEDAVVAAALKLYPPSHDKVCAALDTLATASSTTAPGVIAAGSCFEQLVKANVNRELILALRIEVVSYLCSTLGQMGFLVQQEGANKACVYMSPSK</sequence>
<feature type="non-terminal residue" evidence="1">
    <location>
        <position position="116"/>
    </location>
</feature>
<dbReference type="EMBL" id="CAUYUJ010012281">
    <property type="protein sequence ID" value="CAK0833690.1"/>
    <property type="molecule type" value="Genomic_DNA"/>
</dbReference>
<reference evidence="1" key="1">
    <citation type="submission" date="2023-10" db="EMBL/GenBank/DDBJ databases">
        <authorList>
            <person name="Chen Y."/>
            <person name="Shah S."/>
            <person name="Dougan E. K."/>
            <person name="Thang M."/>
            <person name="Chan C."/>
        </authorList>
    </citation>
    <scope>NUCLEOTIDE SEQUENCE [LARGE SCALE GENOMIC DNA]</scope>
</reference>
<organism evidence="1 2">
    <name type="scientific">Prorocentrum cordatum</name>
    <dbReference type="NCBI Taxonomy" id="2364126"/>
    <lineage>
        <taxon>Eukaryota</taxon>
        <taxon>Sar</taxon>
        <taxon>Alveolata</taxon>
        <taxon>Dinophyceae</taxon>
        <taxon>Prorocentrales</taxon>
        <taxon>Prorocentraceae</taxon>
        <taxon>Prorocentrum</taxon>
    </lineage>
</organism>
<keyword evidence="2" id="KW-1185">Reference proteome</keyword>
<proteinExistence type="predicted"/>
<accession>A0ABN9SP93</accession>